<dbReference type="OrthoDB" id="9820271at2"/>
<dbReference type="RefSeq" id="WP_039457138.1">
    <property type="nucleotide sequence ID" value="NZ_JSWE01000124.1"/>
</dbReference>
<organism evidence="1 2">
    <name type="scientific">Candidatus Jidaibacter acanthamoebae</name>
    <dbReference type="NCBI Taxonomy" id="86105"/>
    <lineage>
        <taxon>Bacteria</taxon>
        <taxon>Pseudomonadati</taxon>
        <taxon>Pseudomonadota</taxon>
        <taxon>Alphaproteobacteria</taxon>
        <taxon>Rickettsiales</taxon>
        <taxon>Candidatus Midichloriaceae</taxon>
        <taxon>Candidatus Jidaibacter</taxon>
    </lineage>
</organism>
<proteinExistence type="predicted"/>
<gene>
    <name evidence="1" type="ORF">NF27_EY01460</name>
</gene>
<dbReference type="AlphaFoldDB" id="A0A0C1QYI4"/>
<name>A0A0C1QYI4_9RICK</name>
<dbReference type="EMBL" id="JSWE01000124">
    <property type="protein sequence ID" value="KIE05050.1"/>
    <property type="molecule type" value="Genomic_DNA"/>
</dbReference>
<reference evidence="1 2" key="1">
    <citation type="submission" date="2014-11" db="EMBL/GenBank/DDBJ databases">
        <title>A Rickettsiales Symbiont of Amoebae With Ancient Features.</title>
        <authorList>
            <person name="Schulz F."/>
            <person name="Martijn J."/>
            <person name="Wascher F."/>
            <person name="Kostanjsek R."/>
            <person name="Ettema T.J."/>
            <person name="Horn M."/>
        </authorList>
    </citation>
    <scope>NUCLEOTIDE SEQUENCE [LARGE SCALE GENOMIC DNA]</scope>
    <source>
        <strain evidence="1 2">UWC36</strain>
    </source>
</reference>
<protein>
    <submittedName>
        <fullName evidence="1">Uncharacterized protein</fullName>
    </submittedName>
</protein>
<sequence length="292" mass="32737">MNKYSDITTSFLTDTAINSLIAFSSRNIPGSAPVKSFIALEFLSLLKNAATLGSLYPMTNMFYDYDQLKTKEDEITMDELKPTILHFVQLGALSVIGKVVLPITELALQIHLVHKLGIQKQFSYAIDVGLIASKIVDTSYLDDWSGFTDGIVNFLFKNIFNSDNLEIIASKYKNSTSSANSTVEQEESPKLKVHPGVQILSQSDEYDGYIQVNYLDFKDKKLCLDKIAQEKWLEVATNENLETIRIDSQSTIGIYDECPNDTIEVNEFINGNEELSKVHYFIPVETDLSAVS</sequence>
<keyword evidence="2" id="KW-1185">Reference proteome</keyword>
<dbReference type="Proteomes" id="UP000031258">
    <property type="component" value="Unassembled WGS sequence"/>
</dbReference>
<accession>A0A0C1QYI4</accession>
<evidence type="ECO:0000313" key="2">
    <source>
        <dbReference type="Proteomes" id="UP000031258"/>
    </source>
</evidence>
<comment type="caution">
    <text evidence="1">The sequence shown here is derived from an EMBL/GenBank/DDBJ whole genome shotgun (WGS) entry which is preliminary data.</text>
</comment>
<evidence type="ECO:0000313" key="1">
    <source>
        <dbReference type="EMBL" id="KIE05050.1"/>
    </source>
</evidence>